<dbReference type="AlphaFoldDB" id="A0A126T8X0"/>
<dbReference type="PANTHER" id="PTHR43228:SF1">
    <property type="entry name" value="TWO-COMPONENT RESPONSE REGULATOR ARR22"/>
    <property type="match status" value="1"/>
</dbReference>
<evidence type="ECO:0000313" key="4">
    <source>
        <dbReference type="Proteomes" id="UP000030512"/>
    </source>
</evidence>
<keyword evidence="4" id="KW-1185">Reference proteome</keyword>
<dbReference type="GO" id="GO:0000160">
    <property type="term" value="P:phosphorelay signal transduction system"/>
    <property type="evidence" value="ECO:0007669"/>
    <property type="project" value="InterPro"/>
</dbReference>
<dbReference type="SMART" id="SM00448">
    <property type="entry name" value="REC"/>
    <property type="match status" value="1"/>
</dbReference>
<sequence>MSLHANIHEAKDGKEALEYCQFGYDIVFLDLVMPGISGMKVLEKIKEDNQEQFVVVITGEPTAENVKRVMELGGDGFVAKPYTLDKLKAVIARFHDRSLRLKHTLHDEA</sequence>
<accession>A0A126T8X0</accession>
<dbReference type="EMBL" id="CP014476">
    <property type="protein sequence ID" value="AMK78512.1"/>
    <property type="molecule type" value="Genomic_DNA"/>
</dbReference>
<proteinExistence type="predicted"/>
<reference evidence="3 4" key="1">
    <citation type="journal article" date="2015" name="Environ. Microbiol.">
        <title>Methane oxidation coupled to nitrate reduction under hypoxia by the Gammaproteobacterium Methylomonas denitrificans, sp. nov. type strain FJG1.</title>
        <authorList>
            <person name="Kits K.D."/>
            <person name="Klotz M.G."/>
            <person name="Stein L.Y."/>
        </authorList>
    </citation>
    <scope>NUCLEOTIDE SEQUENCE [LARGE SCALE GENOMIC DNA]</scope>
    <source>
        <strain evidence="3 4">FJG1</strain>
    </source>
</reference>
<dbReference type="InterPro" id="IPR001789">
    <property type="entry name" value="Sig_transdc_resp-reg_receiver"/>
</dbReference>
<gene>
    <name evidence="3" type="ORF">JT25_018795</name>
</gene>
<dbReference type="Gene3D" id="3.40.50.2300">
    <property type="match status" value="1"/>
</dbReference>
<dbReference type="CDD" id="cd00156">
    <property type="entry name" value="REC"/>
    <property type="match status" value="1"/>
</dbReference>
<dbReference type="KEGG" id="mdn:JT25_018795"/>
<name>A0A126T8X0_9GAMM</name>
<organism evidence="3 4">
    <name type="scientific">Methylomonas denitrificans</name>
    <dbReference type="NCBI Taxonomy" id="1538553"/>
    <lineage>
        <taxon>Bacteria</taxon>
        <taxon>Pseudomonadati</taxon>
        <taxon>Pseudomonadota</taxon>
        <taxon>Gammaproteobacteria</taxon>
        <taxon>Methylococcales</taxon>
        <taxon>Methylococcaceae</taxon>
        <taxon>Methylomonas</taxon>
    </lineage>
</organism>
<protein>
    <recommendedName>
        <fullName evidence="2">Response regulatory domain-containing protein</fullName>
    </recommendedName>
</protein>
<dbReference type="Proteomes" id="UP000030512">
    <property type="component" value="Chromosome"/>
</dbReference>
<dbReference type="PANTHER" id="PTHR43228">
    <property type="entry name" value="TWO-COMPONENT RESPONSE REGULATOR"/>
    <property type="match status" value="1"/>
</dbReference>
<dbReference type="Pfam" id="PF00072">
    <property type="entry name" value="Response_reg"/>
    <property type="match status" value="1"/>
</dbReference>
<feature type="modified residue" description="4-aspartylphosphate" evidence="1">
    <location>
        <position position="30"/>
    </location>
</feature>
<dbReference type="STRING" id="1538553.JT25_018795"/>
<dbReference type="InterPro" id="IPR052048">
    <property type="entry name" value="ST_Response_Regulator"/>
</dbReference>
<keyword evidence="1" id="KW-0597">Phosphoprotein</keyword>
<dbReference type="PROSITE" id="PS50110">
    <property type="entry name" value="RESPONSE_REGULATORY"/>
    <property type="match status" value="1"/>
</dbReference>
<dbReference type="InterPro" id="IPR011006">
    <property type="entry name" value="CheY-like_superfamily"/>
</dbReference>
<dbReference type="SUPFAM" id="SSF52172">
    <property type="entry name" value="CheY-like"/>
    <property type="match status" value="1"/>
</dbReference>
<evidence type="ECO:0000313" key="3">
    <source>
        <dbReference type="EMBL" id="AMK78512.1"/>
    </source>
</evidence>
<evidence type="ECO:0000256" key="1">
    <source>
        <dbReference type="PROSITE-ProRule" id="PRU00169"/>
    </source>
</evidence>
<evidence type="ECO:0000259" key="2">
    <source>
        <dbReference type="PROSITE" id="PS50110"/>
    </source>
</evidence>
<feature type="domain" description="Response regulatory" evidence="2">
    <location>
        <begin position="1"/>
        <end position="95"/>
    </location>
</feature>